<sequence length="132" mass="15139">MFALKFIFVLLLVLNLGSCSQNVSSDLKSHKWEFTAQQHHDSGSIVRFNGKKATFVKGDHSKDYAYRLKKRPDGTTNLIITQKSSVSQRAPTKEFELKKAGQNYKLIPKNKLAKHYYGEVQLISSGKRYRME</sequence>
<evidence type="ECO:0008006" key="4">
    <source>
        <dbReference type="Google" id="ProtNLM"/>
    </source>
</evidence>
<evidence type="ECO:0000313" key="3">
    <source>
        <dbReference type="Proteomes" id="UP001055149"/>
    </source>
</evidence>
<reference evidence="2" key="1">
    <citation type="journal article" date="2022" name="Int. J. Syst. Evol. Microbiol.">
        <title>A novel species of lactic acid bacteria, Ligilactobacillus pabuli sp. nov., isolated from alfalfa silage.</title>
        <authorList>
            <person name="Tohno M."/>
            <person name="Tanizawa Y."/>
            <person name="Sawada H."/>
            <person name="Sakamoto M."/>
            <person name="Ohkuma M."/>
            <person name="Kobayashi H."/>
        </authorList>
    </citation>
    <scope>NUCLEOTIDE SEQUENCE</scope>
    <source>
        <strain evidence="2">AF129</strain>
    </source>
</reference>
<evidence type="ECO:0000313" key="2">
    <source>
        <dbReference type="EMBL" id="GKS81804.1"/>
    </source>
</evidence>
<dbReference type="RefSeq" id="WP_244055547.1">
    <property type="nucleotide sequence ID" value="NZ_BQXH01000013.1"/>
</dbReference>
<comment type="caution">
    <text evidence="2">The sequence shown here is derived from an EMBL/GenBank/DDBJ whole genome shotgun (WGS) entry which is preliminary data.</text>
</comment>
<accession>A0ABQ5JI77</accession>
<protein>
    <recommendedName>
        <fullName evidence="4">Lipoprotein</fullName>
    </recommendedName>
</protein>
<feature type="signal peptide" evidence="1">
    <location>
        <begin position="1"/>
        <end position="25"/>
    </location>
</feature>
<dbReference type="EMBL" id="BQXH01000013">
    <property type="protein sequence ID" value="GKS81804.1"/>
    <property type="molecule type" value="Genomic_DNA"/>
</dbReference>
<gene>
    <name evidence="2" type="ORF">LPAF129_14900</name>
</gene>
<dbReference type="Proteomes" id="UP001055149">
    <property type="component" value="Unassembled WGS sequence"/>
</dbReference>
<proteinExistence type="predicted"/>
<feature type="chain" id="PRO_5046063555" description="Lipoprotein" evidence="1">
    <location>
        <begin position="26"/>
        <end position="132"/>
    </location>
</feature>
<evidence type="ECO:0000256" key="1">
    <source>
        <dbReference type="SAM" id="SignalP"/>
    </source>
</evidence>
<keyword evidence="1" id="KW-0732">Signal</keyword>
<keyword evidence="3" id="KW-1185">Reference proteome</keyword>
<organism evidence="2 3">
    <name type="scientific">Ligilactobacillus pabuli</name>
    <dbReference type="NCBI Taxonomy" id="2886039"/>
    <lineage>
        <taxon>Bacteria</taxon>
        <taxon>Bacillati</taxon>
        <taxon>Bacillota</taxon>
        <taxon>Bacilli</taxon>
        <taxon>Lactobacillales</taxon>
        <taxon>Lactobacillaceae</taxon>
        <taxon>Ligilactobacillus</taxon>
    </lineage>
</organism>
<name>A0ABQ5JI77_9LACO</name>